<dbReference type="PANTHER" id="PTHR11439:SF497">
    <property type="entry name" value="CYSTEINE-RICH RLK (RECEPTOR-LIKE PROTEIN KINASE) 8"/>
    <property type="match status" value="1"/>
</dbReference>
<evidence type="ECO:0000313" key="1">
    <source>
        <dbReference type="EMBL" id="KAF5471250.1"/>
    </source>
</evidence>
<feature type="non-terminal residue" evidence="1">
    <location>
        <position position="150"/>
    </location>
</feature>
<dbReference type="AlphaFoldDB" id="A0A834CY39"/>
<proteinExistence type="predicted"/>
<accession>A0A834CY39</accession>
<gene>
    <name evidence="1" type="ORF">F2P56_011695</name>
</gene>
<organism evidence="1 2">
    <name type="scientific">Juglans regia</name>
    <name type="common">English walnut</name>
    <dbReference type="NCBI Taxonomy" id="51240"/>
    <lineage>
        <taxon>Eukaryota</taxon>
        <taxon>Viridiplantae</taxon>
        <taxon>Streptophyta</taxon>
        <taxon>Embryophyta</taxon>
        <taxon>Tracheophyta</taxon>
        <taxon>Spermatophyta</taxon>
        <taxon>Magnoliopsida</taxon>
        <taxon>eudicotyledons</taxon>
        <taxon>Gunneridae</taxon>
        <taxon>Pentapetalae</taxon>
        <taxon>rosids</taxon>
        <taxon>fabids</taxon>
        <taxon>Fagales</taxon>
        <taxon>Juglandaceae</taxon>
        <taxon>Juglans</taxon>
    </lineage>
</organism>
<reference evidence="1" key="1">
    <citation type="submission" date="2015-10" db="EMBL/GenBank/DDBJ databases">
        <authorList>
            <person name="Martinez-Garcia P.J."/>
            <person name="Crepeau M.W."/>
            <person name="Puiu D."/>
            <person name="Gonzalez-Ibeas D."/>
            <person name="Whalen J."/>
            <person name="Stevens K."/>
            <person name="Paul R."/>
            <person name="Butterfield T."/>
            <person name="Britton M."/>
            <person name="Reagan R."/>
            <person name="Chakraborty S."/>
            <person name="Walawage S.L."/>
            <person name="Vasquez-Gross H.A."/>
            <person name="Cardeno C."/>
            <person name="Famula R."/>
            <person name="Pratt K."/>
            <person name="Kuruganti S."/>
            <person name="Aradhya M.K."/>
            <person name="Leslie C.A."/>
            <person name="Dandekar A.M."/>
            <person name="Salzberg S.L."/>
            <person name="Wegrzyn J.L."/>
            <person name="Langley C.H."/>
            <person name="Neale D.B."/>
        </authorList>
    </citation>
    <scope>NUCLEOTIDE SEQUENCE</scope>
    <source>
        <tissue evidence="1">Leaves</tissue>
    </source>
</reference>
<dbReference type="Gramene" id="Jr05_15280_p2">
    <property type="protein sequence ID" value="cds.Jr05_15280_p2"/>
    <property type="gene ID" value="Jr05_15280"/>
</dbReference>
<sequence length="150" mass="16754">MKDLGSLTYFLGLEVHRSPSGISLNQHKYASDLMATARLQEVASVDTPMKLNVKLRKEEGDLLADPSLYRKLQVSQFLQTLCHLHLAAVCRIIRYVQGTSARGLFFPASNSPRLATYSDTDWASCADTRRSITGWCVFLGDALTSWKSKK</sequence>
<dbReference type="EMBL" id="LIHL02000005">
    <property type="protein sequence ID" value="KAF5471250.1"/>
    <property type="molecule type" value="Genomic_DNA"/>
</dbReference>
<comment type="caution">
    <text evidence="1">The sequence shown here is derived from an EMBL/GenBank/DDBJ whole genome shotgun (WGS) entry which is preliminary data.</text>
</comment>
<dbReference type="Proteomes" id="UP000619265">
    <property type="component" value="Unassembled WGS sequence"/>
</dbReference>
<dbReference type="PANTHER" id="PTHR11439">
    <property type="entry name" value="GAG-POL-RELATED RETROTRANSPOSON"/>
    <property type="match status" value="1"/>
</dbReference>
<reference evidence="1" key="2">
    <citation type="submission" date="2020-03" db="EMBL/GenBank/DDBJ databases">
        <title>Walnut 2.0.</title>
        <authorList>
            <person name="Marrano A."/>
            <person name="Britton M."/>
            <person name="Zimin A.V."/>
            <person name="Zaini P.A."/>
            <person name="Workman R."/>
            <person name="Puiu D."/>
            <person name="Bianco L."/>
            <person name="Allen B.J."/>
            <person name="Troggio M."/>
            <person name="Leslie C.A."/>
            <person name="Timp W."/>
            <person name="Dendekar A."/>
            <person name="Salzberg S.L."/>
            <person name="Neale D.B."/>
        </authorList>
    </citation>
    <scope>NUCLEOTIDE SEQUENCE</scope>
    <source>
        <tissue evidence="1">Leaves</tissue>
    </source>
</reference>
<protein>
    <recommendedName>
        <fullName evidence="3">Reverse transcriptase Ty1/copia-type domain-containing protein</fullName>
    </recommendedName>
</protein>
<evidence type="ECO:0000313" key="2">
    <source>
        <dbReference type="Proteomes" id="UP000619265"/>
    </source>
</evidence>
<evidence type="ECO:0008006" key="3">
    <source>
        <dbReference type="Google" id="ProtNLM"/>
    </source>
</evidence>
<name>A0A834CY39_JUGRE</name>